<proteinExistence type="predicted"/>
<dbReference type="InterPro" id="IPR018303">
    <property type="entry name" value="ATPase_P-typ_P_site"/>
</dbReference>
<evidence type="ECO:0000256" key="5">
    <source>
        <dbReference type="ARBA" id="ARBA00022967"/>
    </source>
</evidence>
<dbReference type="SFLD" id="SFLDF00027">
    <property type="entry name" value="p-type_atpase"/>
    <property type="match status" value="1"/>
</dbReference>
<dbReference type="PRINTS" id="PR00119">
    <property type="entry name" value="CATATPASE"/>
</dbReference>
<keyword evidence="3" id="KW-0547">Nucleotide-binding</keyword>
<reference evidence="12 13" key="1">
    <citation type="journal article" date="2019" name="Int. J. Syst. Evol. Microbiol.">
        <title>The Global Catalogue of Microorganisms (GCM) 10K type strain sequencing project: providing services to taxonomists for standard genome sequencing and annotation.</title>
        <authorList>
            <consortium name="The Broad Institute Genomics Platform"/>
            <consortium name="The Broad Institute Genome Sequencing Center for Infectious Disease"/>
            <person name="Wu L."/>
            <person name="Ma J."/>
        </authorList>
    </citation>
    <scope>NUCLEOTIDE SEQUENCE [LARGE SCALE GENOMIC DNA]</scope>
    <source>
        <strain evidence="12 13">JCM 6833</strain>
    </source>
</reference>
<dbReference type="SUPFAM" id="SSF81665">
    <property type="entry name" value="Calcium ATPase, transmembrane domain M"/>
    <property type="match status" value="1"/>
</dbReference>
<comment type="caution">
    <text evidence="12">The sequence shown here is derived from an EMBL/GenBank/DDBJ whole genome shotgun (WGS) entry which is preliminary data.</text>
</comment>
<accession>A0ABN3PPS5</accession>
<evidence type="ECO:0000256" key="4">
    <source>
        <dbReference type="ARBA" id="ARBA00022840"/>
    </source>
</evidence>
<keyword evidence="7" id="KW-0472">Membrane</keyword>
<dbReference type="SUPFAM" id="SSF81653">
    <property type="entry name" value="Calcium ATPase, transduction domain A"/>
    <property type="match status" value="1"/>
</dbReference>
<gene>
    <name evidence="12" type="ORF">GCM10010411_22860</name>
</gene>
<dbReference type="InterPro" id="IPR036412">
    <property type="entry name" value="HAD-like_sf"/>
</dbReference>
<dbReference type="Gene3D" id="1.20.1110.10">
    <property type="entry name" value="Calcium-transporting ATPase, transmembrane domain"/>
    <property type="match status" value="2"/>
</dbReference>
<evidence type="ECO:0000259" key="10">
    <source>
        <dbReference type="Pfam" id="PF00122"/>
    </source>
</evidence>
<evidence type="ECO:0000256" key="1">
    <source>
        <dbReference type="ARBA" id="ARBA00004651"/>
    </source>
</evidence>
<dbReference type="SFLD" id="SFLDS00003">
    <property type="entry name" value="Haloacid_Dehalogenase"/>
    <property type="match status" value="1"/>
</dbReference>
<feature type="compositionally biased region" description="Pro residues" evidence="9">
    <location>
        <begin position="17"/>
        <end position="29"/>
    </location>
</feature>
<dbReference type="Proteomes" id="UP001501509">
    <property type="component" value="Unassembled WGS sequence"/>
</dbReference>
<dbReference type="InterPro" id="IPR023214">
    <property type="entry name" value="HAD_sf"/>
</dbReference>
<organism evidence="12 13">
    <name type="scientific">Actinomadura fulvescens</name>
    <dbReference type="NCBI Taxonomy" id="46160"/>
    <lineage>
        <taxon>Bacteria</taxon>
        <taxon>Bacillati</taxon>
        <taxon>Actinomycetota</taxon>
        <taxon>Actinomycetes</taxon>
        <taxon>Streptosporangiales</taxon>
        <taxon>Thermomonosporaceae</taxon>
        <taxon>Actinomadura</taxon>
    </lineage>
</organism>
<feature type="domain" description="P-type ATPase A" evidence="10">
    <location>
        <begin position="772"/>
        <end position="865"/>
    </location>
</feature>
<dbReference type="EMBL" id="BAAATD010000002">
    <property type="protein sequence ID" value="GAA2589398.1"/>
    <property type="molecule type" value="Genomic_DNA"/>
</dbReference>
<dbReference type="InterPro" id="IPR059000">
    <property type="entry name" value="ATPase_P-type_domA"/>
</dbReference>
<dbReference type="Pfam" id="PF00702">
    <property type="entry name" value="Hydrolase"/>
    <property type="match status" value="1"/>
</dbReference>
<feature type="region of interest" description="Disordered" evidence="9">
    <location>
        <begin position="1"/>
        <end position="42"/>
    </location>
</feature>
<dbReference type="Gene3D" id="3.40.50.1000">
    <property type="entry name" value="HAD superfamily/HAD-like"/>
    <property type="match status" value="2"/>
</dbReference>
<dbReference type="Pfam" id="PF00122">
    <property type="entry name" value="E1-E2_ATPase"/>
    <property type="match status" value="1"/>
</dbReference>
<dbReference type="InterPro" id="IPR008250">
    <property type="entry name" value="ATPase_P-typ_transduc_dom_A_sf"/>
</dbReference>
<keyword evidence="2" id="KW-0812">Transmembrane</keyword>
<keyword evidence="4" id="KW-0067">ATP-binding</keyword>
<dbReference type="SFLD" id="SFLDG00002">
    <property type="entry name" value="C1.7:_P-type_atpase_like"/>
    <property type="match status" value="1"/>
</dbReference>
<name>A0ABN3PPS5_9ACTN</name>
<sequence length="1499" mass="156415">MALHMGLLRSAARRVPRPPVPRPPLPRVPGLPDVSKLPGASKLPRVPGLPGLASLAELPVRADLGNLLGPRTRRRVWSRNGRAYIELRGRAQHTDELRRALTTAVERLKGVRWAEVNAVTGELLCAFDEGGVTIESLIGAIESVEEAHDLPDETFPMDAHPADQAPITAEAIALASDCAAFALATTGKFVRLPRMPRAARLAFTWVDNQPRMREQLETRIGPHGADLLLAAGNAALHGLTQEPAALAVDAVNRVIQLSELTTRRATWCRFEEELCSAGLPVEAPQRQERPCPLPGGPIETCGDRAAMGALAGAAGVLGLTRRTATAADVALAMVPRAARLGRAGFAATLDREFSRRGVVALDGSAYRRLDRVSAVVIDSRVLCQESLEILEADGPDARKVWRAATRLLGGDPELTGRPGADGRRFERLDGKAPPGGTRLRVVEEDGTVLGEVLVGRGLDPLAEALPSAVRDSGARILLTRHASTAEFAPLADDVLDASIPLCEHVRALQRDGHGVLVVTAADDDAALAADVGVGVRRADERACWGADLICTGGLDQVWHLLCAIGGAHQASRRAVRLAVGGSSLGTLLVVTGRRATAPLDLAPVHSAAVMAMLGGVVSARRLVGRTSPAPLPHVPWHALDPEQAAERALRLRPGDDAVPRRTARRPPRPVRAVTEVTKAVGHELRDPLTPILVLGAAASAVVGSGVDAALVGGVMTGNALISGMQRARAEHVLRGLLLGQRAPARRVRPGSGDGKATAPPLRGQQGWAPHDDIPADDLLPGDVIAIGPSDVVPADARLLAVEDLEVDEATLTGESQPVTKTLEAVPGADLAERSCMVFEDTTVLAGRAYAVVVATGAATQAGRAGALAGRGAAPSGVQAQLNELTRVALPVTGISGALVSALSLLRGVPVRQAVESGVAVAVAAVPEGLPLVATVAQLAAARRLTRRNVLVRSSRTLGTMGRVDTLCFDKTGTLTEGRLRVTRLSGATSADEAGDRLARRMLTAAVRACPPPGNGKVRHATDRAVLEAGEARLGKDSPWELLHETPFEPSRGYSAAVGRAKRKPYVAVKGAPEVVLPRCAQVVSGNTVRSLTGERRDQARAVERKLASRGLRVLAVAEARPSENELQDSEKLGETLDLVLLGFLGIADTPRADAADAISTLTEAGIRVAMITGDHPDTAQAVAADLGIPDPGNVLTGAELDRLSERERSARIGKTAVFARVSPEHKVRIVQALQRAGRTVAMTGDGANDAAAIRLADVGIGLTAGDSRAAQSAADLILRGGDLPGIVSALLEGRALWESVRNAVSILVGGNAGEIAFTVYGTAFGGRAPLTTRQLLLVNTLTDMMPALAVALAPPNGHGYGERPARGGPLGDPMNEAIAVRGVVTAIGAILAWQAGRFTGRRTRAGTMGLAALVITQLAQTLQTGWRSPAVLATCAASVLVLAAVIETPGVSHFFGCVPLGPVAWTQVLTSATAAMAASAFAPQVIQRLDGWWNGRSEA</sequence>
<dbReference type="PROSITE" id="PS00154">
    <property type="entry name" value="ATPASE_E1_E2"/>
    <property type="match status" value="1"/>
</dbReference>
<dbReference type="Pfam" id="PF00689">
    <property type="entry name" value="Cation_ATPase_C"/>
    <property type="match status" value="1"/>
</dbReference>
<dbReference type="Gene3D" id="3.40.1110.10">
    <property type="entry name" value="Calcium-transporting ATPase, cytoplasmic domain N"/>
    <property type="match status" value="2"/>
</dbReference>
<evidence type="ECO:0000256" key="7">
    <source>
        <dbReference type="ARBA" id="ARBA00023136"/>
    </source>
</evidence>
<dbReference type="PRINTS" id="PR00120">
    <property type="entry name" value="HATPASE"/>
</dbReference>
<keyword evidence="13" id="KW-1185">Reference proteome</keyword>
<dbReference type="InterPro" id="IPR001757">
    <property type="entry name" value="P_typ_ATPase"/>
</dbReference>
<dbReference type="NCBIfam" id="TIGR01494">
    <property type="entry name" value="ATPase_P-type"/>
    <property type="match status" value="2"/>
</dbReference>
<dbReference type="PANTHER" id="PTHR42861">
    <property type="entry name" value="CALCIUM-TRANSPORTING ATPASE"/>
    <property type="match status" value="1"/>
</dbReference>
<evidence type="ECO:0000256" key="3">
    <source>
        <dbReference type="ARBA" id="ARBA00022741"/>
    </source>
</evidence>
<feature type="region of interest" description="Disordered" evidence="9">
    <location>
        <begin position="743"/>
        <end position="769"/>
    </location>
</feature>
<dbReference type="RefSeq" id="WP_344540278.1">
    <property type="nucleotide sequence ID" value="NZ_BAAATD010000002.1"/>
</dbReference>
<protein>
    <submittedName>
        <fullName evidence="12">Cation-translocating P-type ATPase</fullName>
    </submittedName>
</protein>
<dbReference type="Gene3D" id="2.70.150.10">
    <property type="entry name" value="Calcium-transporting ATPase, cytoplasmic transduction domain A"/>
    <property type="match status" value="1"/>
</dbReference>
<evidence type="ECO:0000256" key="6">
    <source>
        <dbReference type="ARBA" id="ARBA00022989"/>
    </source>
</evidence>
<evidence type="ECO:0000256" key="8">
    <source>
        <dbReference type="ARBA" id="ARBA00049360"/>
    </source>
</evidence>
<keyword evidence="6" id="KW-1133">Transmembrane helix</keyword>
<dbReference type="InterPro" id="IPR006068">
    <property type="entry name" value="ATPase_P-typ_cation-transptr_C"/>
</dbReference>
<keyword evidence="5" id="KW-1278">Translocase</keyword>
<dbReference type="InterPro" id="IPR023299">
    <property type="entry name" value="ATPase_P-typ_cyto_dom_N"/>
</dbReference>
<evidence type="ECO:0000313" key="12">
    <source>
        <dbReference type="EMBL" id="GAA2589398.1"/>
    </source>
</evidence>
<dbReference type="InterPro" id="IPR023298">
    <property type="entry name" value="ATPase_P-typ_TM_dom_sf"/>
</dbReference>
<evidence type="ECO:0000256" key="2">
    <source>
        <dbReference type="ARBA" id="ARBA00022692"/>
    </source>
</evidence>
<evidence type="ECO:0000259" key="11">
    <source>
        <dbReference type="Pfam" id="PF00689"/>
    </source>
</evidence>
<evidence type="ECO:0000313" key="13">
    <source>
        <dbReference type="Proteomes" id="UP001501509"/>
    </source>
</evidence>
<comment type="subcellular location">
    <subcellularLocation>
        <location evidence="1">Cell membrane</location>
        <topology evidence="1">Multi-pass membrane protein</topology>
    </subcellularLocation>
</comment>
<comment type="catalytic activity">
    <reaction evidence="8">
        <text>ATP + H2O = ADP + phosphate + H(+)</text>
        <dbReference type="Rhea" id="RHEA:13065"/>
        <dbReference type="ChEBI" id="CHEBI:15377"/>
        <dbReference type="ChEBI" id="CHEBI:15378"/>
        <dbReference type="ChEBI" id="CHEBI:30616"/>
        <dbReference type="ChEBI" id="CHEBI:43474"/>
        <dbReference type="ChEBI" id="CHEBI:456216"/>
    </reaction>
</comment>
<feature type="domain" description="Cation-transporting P-type ATPase C-terminal" evidence="11">
    <location>
        <begin position="1328"/>
        <end position="1477"/>
    </location>
</feature>
<dbReference type="SUPFAM" id="SSF56784">
    <property type="entry name" value="HAD-like"/>
    <property type="match status" value="1"/>
</dbReference>
<dbReference type="InterPro" id="IPR044492">
    <property type="entry name" value="P_typ_ATPase_HD_dom"/>
</dbReference>
<evidence type="ECO:0000256" key="9">
    <source>
        <dbReference type="SAM" id="MobiDB-lite"/>
    </source>
</evidence>